<dbReference type="PANTHER" id="PTHR28348:SF1">
    <property type="entry name" value="UPF0193 PROTEIN EVG1"/>
    <property type="match status" value="1"/>
</dbReference>
<protein>
    <submittedName>
        <fullName evidence="1">Uncharacterized protein</fullName>
    </submittedName>
</protein>
<evidence type="ECO:0000313" key="1">
    <source>
        <dbReference type="EMBL" id="KAJ3124604.1"/>
    </source>
</evidence>
<comment type="caution">
    <text evidence="1">The sequence shown here is derived from an EMBL/GenBank/DDBJ whole genome shotgun (WGS) entry which is preliminary data.</text>
</comment>
<keyword evidence="2" id="KW-1185">Reference proteome</keyword>
<organism evidence="1 2">
    <name type="scientific">Physocladia obscura</name>
    <dbReference type="NCBI Taxonomy" id="109957"/>
    <lineage>
        <taxon>Eukaryota</taxon>
        <taxon>Fungi</taxon>
        <taxon>Fungi incertae sedis</taxon>
        <taxon>Chytridiomycota</taxon>
        <taxon>Chytridiomycota incertae sedis</taxon>
        <taxon>Chytridiomycetes</taxon>
        <taxon>Chytridiales</taxon>
        <taxon>Chytriomycetaceae</taxon>
        <taxon>Physocladia</taxon>
    </lineage>
</organism>
<accession>A0AAD5XIH2</accession>
<dbReference type="AlphaFoldDB" id="A0AAD5XIH2"/>
<dbReference type="InterPro" id="IPR007914">
    <property type="entry name" value="UPF0193"/>
</dbReference>
<dbReference type="EMBL" id="JADGJH010000662">
    <property type="protein sequence ID" value="KAJ3124604.1"/>
    <property type="molecule type" value="Genomic_DNA"/>
</dbReference>
<proteinExistence type="predicted"/>
<gene>
    <name evidence="1" type="ORF">HK100_011183</name>
</gene>
<dbReference type="Proteomes" id="UP001211907">
    <property type="component" value="Unassembled WGS sequence"/>
</dbReference>
<dbReference type="PANTHER" id="PTHR28348">
    <property type="entry name" value="UPF0193 PROTEIN EVG1"/>
    <property type="match status" value="1"/>
</dbReference>
<name>A0AAD5XIH2_9FUNG</name>
<sequence>MLAQILTSRPTLRPFSKIIESDAFTCDAWRPNPAHKDLSRDKHRLQYHMESNGGKIALAQKDSDTSDIECAVSDTFEKGGGGSVMGNNGSSTASVGYGRRKGKKFIGTAKAAELSSFANREIDGDIDEFDMVFKEIEDRKQWLDDMIALGRGEVYKKQIQTEIAQRVKRLEEIDREKTSLMTTEYSPLSVKK</sequence>
<reference evidence="1" key="1">
    <citation type="submission" date="2020-05" db="EMBL/GenBank/DDBJ databases">
        <title>Phylogenomic resolution of chytrid fungi.</title>
        <authorList>
            <person name="Stajich J.E."/>
            <person name="Amses K."/>
            <person name="Simmons R."/>
            <person name="Seto K."/>
            <person name="Myers J."/>
            <person name="Bonds A."/>
            <person name="Quandt C.A."/>
            <person name="Barry K."/>
            <person name="Liu P."/>
            <person name="Grigoriev I."/>
            <person name="Longcore J.E."/>
            <person name="James T.Y."/>
        </authorList>
    </citation>
    <scope>NUCLEOTIDE SEQUENCE</scope>
    <source>
        <strain evidence="1">JEL0513</strain>
    </source>
</reference>
<dbReference type="Pfam" id="PF05250">
    <property type="entry name" value="UPF0193"/>
    <property type="match status" value="1"/>
</dbReference>
<evidence type="ECO:0000313" key="2">
    <source>
        <dbReference type="Proteomes" id="UP001211907"/>
    </source>
</evidence>